<sequence>MKNNKNGYLLNSVITMGLMLFLGYLPAPNPITPMGMKILGIVLGAIYGWSTVDMVWPSIAALVLLGCSGYTTVKQAFALAVSNDTVLFVFFLLLLSGIMNQTGVAKAIALRIISSKRAEGKPWLITLLVLLSAYVPAMAVGGLPIMLICWNIVYQISHEVGFKPQDEWPSLMLFGVAIASTIGMCFFPFQITPIGMYAILEAVDPTKTVAYLPYMIYSGTFSVLMLLGFYGFMRLIARPSVSPLENYKVQSGTESFSFEQKLALGAMLLIIVLLSFPNLFPDLMLSQLLKAIGNTGIVACVVGACLVFRKDGKQIFPIDAIASKGLIWGMLFMFSTALCISTALTSSETGISKFLISKLSVVFSGMTPFAFQASMLLLVLIATNFLSNPVVAVIFIPIAYNFGKQIGVDILVIMPSMIFLNLLDFMLPSGSPTAAIIYGNRQWITTRSIIRYSAVMMMLAYLIVTVIGIPLSSHLFG</sequence>
<keyword evidence="4 6" id="KW-1133">Transmembrane helix</keyword>
<dbReference type="PANTHER" id="PTHR10283">
    <property type="entry name" value="SOLUTE CARRIER FAMILY 13 MEMBER"/>
    <property type="match status" value="1"/>
</dbReference>
<evidence type="ECO:0000313" key="8">
    <source>
        <dbReference type="EMBL" id="MBW7571889.1"/>
    </source>
</evidence>
<feature type="transmembrane region" description="Helical" evidence="6">
    <location>
        <begin position="171"/>
        <end position="191"/>
    </location>
</feature>
<keyword evidence="5 6" id="KW-0472">Membrane</keyword>
<dbReference type="RefSeq" id="WP_219964268.1">
    <property type="nucleotide sequence ID" value="NZ_JAGFNZ010000001.1"/>
</dbReference>
<evidence type="ECO:0000256" key="6">
    <source>
        <dbReference type="SAM" id="Phobius"/>
    </source>
</evidence>
<evidence type="ECO:0000259" key="7">
    <source>
        <dbReference type="Pfam" id="PF03600"/>
    </source>
</evidence>
<feature type="transmembrane region" description="Helical" evidence="6">
    <location>
        <begin position="211"/>
        <end position="232"/>
    </location>
</feature>
<organism evidence="8 9">
    <name type="scientific">Caproiciproducens faecalis</name>
    <dbReference type="NCBI Taxonomy" id="2820301"/>
    <lineage>
        <taxon>Bacteria</taxon>
        <taxon>Bacillati</taxon>
        <taxon>Bacillota</taxon>
        <taxon>Clostridia</taxon>
        <taxon>Eubacteriales</taxon>
        <taxon>Acutalibacteraceae</taxon>
        <taxon>Caproiciproducens</taxon>
    </lineage>
</organism>
<keyword evidence="3 6" id="KW-0812">Transmembrane</keyword>
<evidence type="ECO:0000256" key="5">
    <source>
        <dbReference type="ARBA" id="ARBA00023136"/>
    </source>
</evidence>
<accession>A0ABS7DL94</accession>
<feature type="transmembrane region" description="Helical" evidence="6">
    <location>
        <begin position="77"/>
        <end position="99"/>
    </location>
</feature>
<comment type="subcellular location">
    <subcellularLocation>
        <location evidence="1">Membrane</location>
        <topology evidence="1">Multi-pass membrane protein</topology>
    </subcellularLocation>
</comment>
<dbReference type="Proteomes" id="UP000719942">
    <property type="component" value="Unassembled WGS sequence"/>
</dbReference>
<evidence type="ECO:0000256" key="1">
    <source>
        <dbReference type="ARBA" id="ARBA00004141"/>
    </source>
</evidence>
<protein>
    <recommendedName>
        <fullName evidence="7">Citrate transporter-like domain-containing protein</fullName>
    </recommendedName>
</protein>
<reference evidence="8 9" key="1">
    <citation type="submission" date="2021-03" db="EMBL/GenBank/DDBJ databases">
        <title>Caproiciproducens sp. nov. isolated from feces of cow.</title>
        <authorList>
            <person name="Choi J.-Y."/>
        </authorList>
    </citation>
    <scope>NUCLEOTIDE SEQUENCE [LARGE SCALE GENOMIC DNA]</scope>
    <source>
        <strain evidence="8 9">AGMB10547</strain>
    </source>
</reference>
<feature type="transmembrane region" description="Helical" evidence="6">
    <location>
        <begin position="262"/>
        <end position="280"/>
    </location>
</feature>
<proteinExistence type="predicted"/>
<comment type="caution">
    <text evidence="8">The sequence shown here is derived from an EMBL/GenBank/DDBJ whole genome shotgun (WGS) entry which is preliminary data.</text>
</comment>
<evidence type="ECO:0000256" key="2">
    <source>
        <dbReference type="ARBA" id="ARBA00022448"/>
    </source>
</evidence>
<keyword evidence="9" id="KW-1185">Reference proteome</keyword>
<feature type="transmembrane region" description="Helical" evidence="6">
    <location>
        <begin position="38"/>
        <end position="65"/>
    </location>
</feature>
<name>A0ABS7DL94_9FIRM</name>
<evidence type="ECO:0000256" key="3">
    <source>
        <dbReference type="ARBA" id="ARBA00022692"/>
    </source>
</evidence>
<evidence type="ECO:0000313" key="9">
    <source>
        <dbReference type="Proteomes" id="UP000719942"/>
    </source>
</evidence>
<evidence type="ECO:0000256" key="4">
    <source>
        <dbReference type="ARBA" id="ARBA00022989"/>
    </source>
</evidence>
<feature type="transmembrane region" description="Helical" evidence="6">
    <location>
        <begin position="123"/>
        <end position="150"/>
    </location>
</feature>
<feature type="transmembrane region" description="Helical" evidence="6">
    <location>
        <begin position="449"/>
        <end position="471"/>
    </location>
</feature>
<dbReference type="Pfam" id="PF03600">
    <property type="entry name" value="CitMHS"/>
    <property type="match status" value="1"/>
</dbReference>
<feature type="transmembrane region" description="Helical" evidence="6">
    <location>
        <begin position="376"/>
        <end position="400"/>
    </location>
</feature>
<dbReference type="EMBL" id="JAGFNZ010000001">
    <property type="protein sequence ID" value="MBW7571889.1"/>
    <property type="molecule type" value="Genomic_DNA"/>
</dbReference>
<dbReference type="InterPro" id="IPR004680">
    <property type="entry name" value="Cit_transptr-like_dom"/>
</dbReference>
<feature type="transmembrane region" description="Helical" evidence="6">
    <location>
        <begin position="7"/>
        <end position="26"/>
    </location>
</feature>
<feature type="transmembrane region" description="Helical" evidence="6">
    <location>
        <begin position="321"/>
        <end position="344"/>
    </location>
</feature>
<gene>
    <name evidence="8" type="ORF">J5W02_03605</name>
</gene>
<keyword evidence="2" id="KW-0813">Transport</keyword>
<feature type="domain" description="Citrate transporter-like" evidence="7">
    <location>
        <begin position="49"/>
        <end position="297"/>
    </location>
</feature>
<feature type="transmembrane region" description="Helical" evidence="6">
    <location>
        <begin position="292"/>
        <end position="309"/>
    </location>
</feature>